<dbReference type="AlphaFoldDB" id="A0A8T4HAH7"/>
<keyword evidence="2" id="KW-1185">Reference proteome</keyword>
<sequence>MCKSIILSQRGDTYVSLCTQCKLVYVWHKTVMLTFKKKQFKNFIDYSIEIPYLDNLFLFPDGSSRFVLNTPSQEINFAFTEEEWLDFAEAMREAHYMQEVYQLIG</sequence>
<accession>A0A8T4HAH7</accession>
<evidence type="ECO:0000313" key="1">
    <source>
        <dbReference type="EMBL" id="MBP3943433.1"/>
    </source>
</evidence>
<dbReference type="RefSeq" id="WP_353546926.1">
    <property type="nucleotide sequence ID" value="NZ_JAGKSB010000007.1"/>
</dbReference>
<name>A0A8T4HAH7_9SPHI</name>
<dbReference type="InterPro" id="IPR046508">
    <property type="entry name" value="DUF6686"/>
</dbReference>
<reference evidence="1" key="1">
    <citation type="submission" date="2021-03" db="EMBL/GenBank/DDBJ databases">
        <authorList>
            <person name="Lu T."/>
            <person name="Wang Q."/>
            <person name="Han X."/>
        </authorList>
    </citation>
    <scope>NUCLEOTIDE SEQUENCE</scope>
    <source>
        <strain evidence="1">WQ 2009</strain>
    </source>
</reference>
<dbReference type="Proteomes" id="UP000679691">
    <property type="component" value="Unassembled WGS sequence"/>
</dbReference>
<organism evidence="1 2">
    <name type="scientific">Rhinopithecimicrobium faecis</name>
    <dbReference type="NCBI Taxonomy" id="2820698"/>
    <lineage>
        <taxon>Bacteria</taxon>
        <taxon>Pseudomonadati</taxon>
        <taxon>Bacteroidota</taxon>
        <taxon>Sphingobacteriia</taxon>
        <taxon>Sphingobacteriales</taxon>
        <taxon>Sphingobacteriaceae</taxon>
        <taxon>Rhinopithecimicrobium</taxon>
    </lineage>
</organism>
<dbReference type="EMBL" id="JAGKSB010000007">
    <property type="protein sequence ID" value="MBP3943433.1"/>
    <property type="molecule type" value="Genomic_DNA"/>
</dbReference>
<proteinExistence type="predicted"/>
<dbReference type="Pfam" id="PF20391">
    <property type="entry name" value="DUF6686"/>
    <property type="match status" value="1"/>
</dbReference>
<comment type="caution">
    <text evidence="1">The sequence shown here is derived from an EMBL/GenBank/DDBJ whole genome shotgun (WGS) entry which is preliminary data.</text>
</comment>
<protein>
    <submittedName>
        <fullName evidence="1">Uncharacterized protein</fullName>
    </submittedName>
</protein>
<gene>
    <name evidence="1" type="ORF">J5U18_07640</name>
</gene>
<evidence type="ECO:0000313" key="2">
    <source>
        <dbReference type="Proteomes" id="UP000679691"/>
    </source>
</evidence>